<name>C7NKV2_KYTSD</name>
<dbReference type="GO" id="GO:1901982">
    <property type="term" value="F:maltose binding"/>
    <property type="evidence" value="ECO:0007669"/>
    <property type="project" value="TreeGrafter"/>
</dbReference>
<sequence length="436" mass="46465">MGRRSTQARWATGVALGALVVTGCGGSEEPAGGSKELTWYINPDGGGNNPNGGGQAQIARQCSEASNGAYTIRTELLPRSASDQRVQLLRRVAAGDPGVDIMSMDPVFVAELANAGFLADVPEELEDEFTEDRVESAIEASTWQGELVAVPFWANTQVLWYRKSVAEAAGLDMSKPVTWDQITEAAASQDKTVGVQAMPYEGYAVWINALIAGAGGEIVKNPGAKADETELGIDSEAGRKAAAIIEKISSTGVGGPALGTTDETVALNSFSSPASSGFMVNWPYVWAAFPANGVKFIDDIGWARFPATVEGEDSAPPFGGIELGVNAGSDAPQESYDAIRCIANHEHQTMYMKNIGNPASRQKVFDEPEIKEQFPMAELLRESLDEAVPRPQSQFYSDISTGLQRSFSPPDEVGPDSTPKQAQEFILAVIRGEKLL</sequence>
<dbReference type="eggNOG" id="COG1653">
    <property type="taxonomic scope" value="Bacteria"/>
</dbReference>
<keyword evidence="5" id="KW-0762">Sugar transport</keyword>
<dbReference type="SUPFAM" id="SSF53850">
    <property type="entry name" value="Periplasmic binding protein-like II"/>
    <property type="match status" value="1"/>
</dbReference>
<dbReference type="InterPro" id="IPR006059">
    <property type="entry name" value="SBP"/>
</dbReference>
<keyword evidence="6" id="KW-1185">Reference proteome</keyword>
<feature type="compositionally biased region" description="Polar residues" evidence="4">
    <location>
        <begin position="398"/>
        <end position="407"/>
    </location>
</feature>
<evidence type="ECO:0000256" key="2">
    <source>
        <dbReference type="ARBA" id="ARBA00022448"/>
    </source>
</evidence>
<dbReference type="Gene3D" id="3.40.190.10">
    <property type="entry name" value="Periplasmic binding protein-like II"/>
    <property type="match status" value="2"/>
</dbReference>
<dbReference type="Pfam" id="PF01547">
    <property type="entry name" value="SBP_bac_1"/>
    <property type="match status" value="1"/>
</dbReference>
<keyword evidence="2" id="KW-0813">Transport</keyword>
<evidence type="ECO:0000313" key="5">
    <source>
        <dbReference type="EMBL" id="ACV07043.1"/>
    </source>
</evidence>
<dbReference type="EMBL" id="CP001686">
    <property type="protein sequence ID" value="ACV07043.1"/>
    <property type="molecule type" value="Genomic_DNA"/>
</dbReference>
<dbReference type="HOGENOM" id="CLU_031285_9_1_11"/>
<evidence type="ECO:0000256" key="4">
    <source>
        <dbReference type="SAM" id="MobiDB-lite"/>
    </source>
</evidence>
<gene>
    <name evidence="5" type="ordered locus">Ksed_20490</name>
</gene>
<accession>C7NKV2</accession>
<evidence type="ECO:0000256" key="1">
    <source>
        <dbReference type="ARBA" id="ARBA00008520"/>
    </source>
</evidence>
<dbReference type="GO" id="GO:0055052">
    <property type="term" value="C:ATP-binding cassette (ABC) transporter complex, substrate-binding subunit-containing"/>
    <property type="evidence" value="ECO:0007669"/>
    <property type="project" value="TreeGrafter"/>
</dbReference>
<evidence type="ECO:0000313" key="6">
    <source>
        <dbReference type="Proteomes" id="UP000006666"/>
    </source>
</evidence>
<dbReference type="PANTHER" id="PTHR30061">
    <property type="entry name" value="MALTOSE-BINDING PERIPLASMIC PROTEIN"/>
    <property type="match status" value="1"/>
</dbReference>
<dbReference type="AlphaFoldDB" id="C7NKV2"/>
<dbReference type="Proteomes" id="UP000006666">
    <property type="component" value="Chromosome"/>
</dbReference>
<comment type="similarity">
    <text evidence="1">Belongs to the bacterial solute-binding protein 1 family.</text>
</comment>
<evidence type="ECO:0000256" key="3">
    <source>
        <dbReference type="ARBA" id="ARBA00022729"/>
    </source>
</evidence>
<feature type="region of interest" description="Disordered" evidence="4">
    <location>
        <begin position="398"/>
        <end position="420"/>
    </location>
</feature>
<proteinExistence type="inferred from homology"/>
<dbReference type="GO" id="GO:0042956">
    <property type="term" value="P:maltodextrin transmembrane transport"/>
    <property type="evidence" value="ECO:0007669"/>
    <property type="project" value="TreeGrafter"/>
</dbReference>
<dbReference type="PROSITE" id="PS51257">
    <property type="entry name" value="PROKAR_LIPOPROTEIN"/>
    <property type="match status" value="1"/>
</dbReference>
<dbReference type="STRING" id="478801.Ksed_20490"/>
<reference evidence="5 6" key="1">
    <citation type="journal article" date="2009" name="Stand. Genomic Sci.">
        <title>Complete genome sequence of Kytococcus sedentarius type strain (541).</title>
        <authorList>
            <person name="Sims D."/>
            <person name="Brettin T."/>
            <person name="Detter J.C."/>
            <person name="Han C."/>
            <person name="Lapidus A."/>
            <person name="Copeland A."/>
            <person name="Glavina Del Rio T."/>
            <person name="Nolan M."/>
            <person name="Chen F."/>
            <person name="Lucas S."/>
            <person name="Tice H."/>
            <person name="Cheng J.F."/>
            <person name="Bruce D."/>
            <person name="Goodwin L."/>
            <person name="Pitluck S."/>
            <person name="Ovchinnikova G."/>
            <person name="Pati A."/>
            <person name="Ivanova N."/>
            <person name="Mavrommatis K."/>
            <person name="Chen A."/>
            <person name="Palaniappan K."/>
            <person name="D'haeseleer P."/>
            <person name="Chain P."/>
            <person name="Bristow J."/>
            <person name="Eisen J.A."/>
            <person name="Markowitz V."/>
            <person name="Hugenholtz P."/>
            <person name="Schneider S."/>
            <person name="Goker M."/>
            <person name="Pukall R."/>
            <person name="Kyrpides N.C."/>
            <person name="Klenk H.P."/>
        </authorList>
    </citation>
    <scope>NUCLEOTIDE SEQUENCE [LARGE SCALE GENOMIC DNA]</scope>
    <source>
        <strain evidence="6">ATCC 14392 / DSM 20547 / JCM 11482 / CCUG 33030 / NBRC 15357 / NCTC 11040 / CCM 314 / 541</strain>
    </source>
</reference>
<keyword evidence="3" id="KW-0732">Signal</keyword>
<organism evidence="5 6">
    <name type="scientific">Kytococcus sedentarius (strain ATCC 14392 / DSM 20547 / JCM 11482 / CCUG 33030 / NBRC 15357 / NCTC 11040 / CCM 314 / 541)</name>
    <name type="common">Micrococcus sedentarius</name>
    <dbReference type="NCBI Taxonomy" id="478801"/>
    <lineage>
        <taxon>Bacteria</taxon>
        <taxon>Bacillati</taxon>
        <taxon>Actinomycetota</taxon>
        <taxon>Actinomycetes</taxon>
        <taxon>Micrococcales</taxon>
        <taxon>Kytococcaceae</taxon>
        <taxon>Kytococcus</taxon>
    </lineage>
</organism>
<protein>
    <submittedName>
        <fullName evidence="5">ABC-type sugar transport system, periplasmic component</fullName>
    </submittedName>
</protein>
<dbReference type="RefSeq" id="WP_015779982.1">
    <property type="nucleotide sequence ID" value="NC_013169.1"/>
</dbReference>
<dbReference type="PANTHER" id="PTHR30061:SF50">
    <property type="entry name" value="MALTOSE_MALTODEXTRIN-BINDING PERIPLASMIC PROTEIN"/>
    <property type="match status" value="1"/>
</dbReference>
<dbReference type="GO" id="GO:0015768">
    <property type="term" value="P:maltose transport"/>
    <property type="evidence" value="ECO:0007669"/>
    <property type="project" value="TreeGrafter"/>
</dbReference>
<dbReference type="KEGG" id="kse:Ksed_20490"/>